<name>A0A6I4M2A9_9ACTN</name>
<protein>
    <submittedName>
        <fullName evidence="3">Amidohydrolase family protein</fullName>
    </submittedName>
</protein>
<evidence type="ECO:0000313" key="3">
    <source>
        <dbReference type="EMBL" id="MVZ99902.1"/>
    </source>
</evidence>
<evidence type="ECO:0000259" key="2">
    <source>
        <dbReference type="Pfam" id="PF04909"/>
    </source>
</evidence>
<comment type="caution">
    <text evidence="3">The sequence shown here is derived from an EMBL/GenBank/DDBJ whole genome shotgun (WGS) entry which is preliminary data.</text>
</comment>
<dbReference type="Pfam" id="PF04909">
    <property type="entry name" value="Amidohydro_2"/>
    <property type="match status" value="1"/>
</dbReference>
<dbReference type="InterPro" id="IPR032466">
    <property type="entry name" value="Metal_Hydrolase"/>
</dbReference>
<evidence type="ECO:0000313" key="4">
    <source>
        <dbReference type="Proteomes" id="UP000462055"/>
    </source>
</evidence>
<dbReference type="RefSeq" id="WP_151592118.1">
    <property type="nucleotide sequence ID" value="NZ_WBMS02000003.1"/>
</dbReference>
<dbReference type="PANTHER" id="PTHR21240">
    <property type="entry name" value="2-AMINO-3-CARBOXYLMUCONATE-6-SEMIALDEHYDE DECARBOXYLASE"/>
    <property type="match status" value="1"/>
</dbReference>
<accession>A0A6I4M2A9</accession>
<organism evidence="3 4">
    <name type="scientific">Actinomadura physcomitrii</name>
    <dbReference type="NCBI Taxonomy" id="2650748"/>
    <lineage>
        <taxon>Bacteria</taxon>
        <taxon>Bacillati</taxon>
        <taxon>Actinomycetota</taxon>
        <taxon>Actinomycetes</taxon>
        <taxon>Streptosporangiales</taxon>
        <taxon>Thermomonosporaceae</taxon>
        <taxon>Actinomadura</taxon>
    </lineage>
</organism>
<gene>
    <name evidence="3" type="ORF">F8568_005805</name>
</gene>
<proteinExistence type="predicted"/>
<dbReference type="SUPFAM" id="SSF51556">
    <property type="entry name" value="Metallo-dependent hydrolases"/>
    <property type="match status" value="1"/>
</dbReference>
<dbReference type="GO" id="GO:0016787">
    <property type="term" value="F:hydrolase activity"/>
    <property type="evidence" value="ECO:0007669"/>
    <property type="project" value="UniProtKB-KW"/>
</dbReference>
<dbReference type="InterPro" id="IPR032465">
    <property type="entry name" value="ACMSD"/>
</dbReference>
<feature type="domain" description="Amidohydrolase-related" evidence="2">
    <location>
        <begin position="94"/>
        <end position="392"/>
    </location>
</feature>
<dbReference type="InterPro" id="IPR006680">
    <property type="entry name" value="Amidohydro-rel"/>
</dbReference>
<dbReference type="GO" id="GO:0016831">
    <property type="term" value="F:carboxy-lyase activity"/>
    <property type="evidence" value="ECO:0007669"/>
    <property type="project" value="InterPro"/>
</dbReference>
<keyword evidence="4" id="KW-1185">Reference proteome</keyword>
<evidence type="ECO:0000256" key="1">
    <source>
        <dbReference type="ARBA" id="ARBA00023239"/>
    </source>
</evidence>
<keyword evidence="1" id="KW-0456">Lyase</keyword>
<dbReference type="AlphaFoldDB" id="A0A6I4M2A9"/>
<dbReference type="EMBL" id="WBMS02000003">
    <property type="protein sequence ID" value="MVZ99902.1"/>
    <property type="molecule type" value="Genomic_DNA"/>
</dbReference>
<dbReference type="Proteomes" id="UP000462055">
    <property type="component" value="Unassembled WGS sequence"/>
</dbReference>
<dbReference type="PANTHER" id="PTHR21240:SF28">
    <property type="entry name" value="ISO-OROTATE DECARBOXYLASE (EUROFUNG)"/>
    <property type="match status" value="1"/>
</dbReference>
<dbReference type="GO" id="GO:0019748">
    <property type="term" value="P:secondary metabolic process"/>
    <property type="evidence" value="ECO:0007669"/>
    <property type="project" value="TreeGrafter"/>
</dbReference>
<sequence>MTISAERSVTFLPEPEPRPVENLIISVDDHLIEPADMFTPRVPARFGDDIPEIVTVDGAEAWRFEDQILHNMGLNAVAGRPPEEWNDEPTNFSELRRGCFDIEARIKDMDINGVYASVCFPSRIAGFGGARFAEAKDQELGKACVRAWNDWYHDEWMSPYPDRIIGLQLTHLTDPEEGAREIRRNAERGFHALSFPEVPGKVGLPTLRSGHWDPIFRACEETGTVVCLHTGSSGQLKDIESDTPRDALVSLFPAYALLSAMNWLWSMVPSRFPNLKIALAEGGIGWVPMIIDRLRYMDSHAGQAQTFQAWTDKEHSPTEVLLRNFFFCAFDDPAALLVRDRIGVDNIMVEVDYPHADGSWPNTQPFYAELLKDVPKEERDKICWSNAAKLFDHPVPEDVADGTRDFRTTLGR</sequence>
<reference evidence="3" key="1">
    <citation type="submission" date="2019-12" db="EMBL/GenBank/DDBJ databases">
        <title>Actinomadura physcomitrii sp. nov., a novel actinomycete isolated from moss [Physcomitrium sphaericum (Ludw) Fuernr].</title>
        <authorList>
            <person name="Zhuang X."/>
        </authorList>
    </citation>
    <scope>NUCLEOTIDE SEQUENCE [LARGE SCALE GENOMIC DNA]</scope>
    <source>
        <strain evidence="3">LD22</strain>
    </source>
</reference>
<dbReference type="Gene3D" id="3.20.20.140">
    <property type="entry name" value="Metal-dependent hydrolases"/>
    <property type="match status" value="1"/>
</dbReference>
<dbReference type="GO" id="GO:0005737">
    <property type="term" value="C:cytoplasm"/>
    <property type="evidence" value="ECO:0007669"/>
    <property type="project" value="TreeGrafter"/>
</dbReference>